<dbReference type="PANTHER" id="PTHR24416:SF631">
    <property type="entry name" value="SERINE_THREONINE_TYROSINE KINASE 1"/>
    <property type="match status" value="1"/>
</dbReference>
<dbReference type="GO" id="GO:0004714">
    <property type="term" value="F:transmembrane receptor protein tyrosine kinase activity"/>
    <property type="evidence" value="ECO:0007669"/>
    <property type="project" value="TreeGrafter"/>
</dbReference>
<dbReference type="InterPro" id="IPR020635">
    <property type="entry name" value="Tyr_kinase_cat_dom"/>
</dbReference>
<sequence>MCSLTGVSLHKNKERVRSAAANFRNDQRAASMTEAGSGILKAQALLQSWEIPEECVIEGLEFWKTGHYGPICKGQLKNRNGSSSAVVVKSLRDNSDQCEVQEFVDWILFHATVCKHENVVQMLFCQTKAQPFSLILDAYSPGNLLSFLWTAQKRSAPYPELDPQSVLPKLQRSYRMKRPYDCGGPLYDLMRYCWMWSFKDRPAFSAIIKLLDSSLHLAATEAICAPELEVSEYNRQAGLAP</sequence>
<dbReference type="InterPro" id="IPR050122">
    <property type="entry name" value="RTK"/>
</dbReference>
<dbReference type="Proteomes" id="UP000516260">
    <property type="component" value="Chromosome 7"/>
</dbReference>
<dbReference type="EMBL" id="SWLE01000020">
    <property type="protein sequence ID" value="TNM86680.1"/>
    <property type="molecule type" value="Genomic_DNA"/>
</dbReference>
<name>A0A4Z2B6W3_9TELE</name>
<keyword evidence="1" id="KW-0547">Nucleotide-binding</keyword>
<dbReference type="AlphaFoldDB" id="A0A4Z2B6W3"/>
<evidence type="ECO:0000256" key="2">
    <source>
        <dbReference type="ARBA" id="ARBA00022840"/>
    </source>
</evidence>
<evidence type="ECO:0000256" key="1">
    <source>
        <dbReference type="ARBA" id="ARBA00022741"/>
    </source>
</evidence>
<keyword evidence="2" id="KW-0067">ATP-binding</keyword>
<feature type="domain" description="Tyrosine-protein kinase catalytic" evidence="4">
    <location>
        <begin position="60"/>
        <end position="211"/>
    </location>
</feature>
<dbReference type="GO" id="GO:0007169">
    <property type="term" value="P:cell surface receptor protein tyrosine kinase signaling pathway"/>
    <property type="evidence" value="ECO:0007669"/>
    <property type="project" value="TreeGrafter"/>
</dbReference>
<dbReference type="GO" id="GO:0005524">
    <property type="term" value="F:ATP binding"/>
    <property type="evidence" value="ECO:0007669"/>
    <property type="project" value="UniProtKB-KW"/>
</dbReference>
<dbReference type="SUPFAM" id="SSF56112">
    <property type="entry name" value="Protein kinase-like (PK-like)"/>
    <property type="match status" value="1"/>
</dbReference>
<reference evidence="5 6" key="1">
    <citation type="submission" date="2019-04" db="EMBL/GenBank/DDBJ databases">
        <title>The sequence and de novo assembly of Takifugu bimaculatus genome using PacBio and Hi-C technologies.</title>
        <authorList>
            <person name="Xu P."/>
            <person name="Liu B."/>
            <person name="Zhou Z."/>
        </authorList>
    </citation>
    <scope>NUCLEOTIDE SEQUENCE [LARGE SCALE GENOMIC DNA]</scope>
    <source>
        <strain evidence="5">TB-2018</strain>
        <tissue evidence="5">Muscle</tissue>
    </source>
</reference>
<evidence type="ECO:0000313" key="6">
    <source>
        <dbReference type="Proteomes" id="UP000516260"/>
    </source>
</evidence>
<organism evidence="5 6">
    <name type="scientific">Takifugu bimaculatus</name>
    <dbReference type="NCBI Taxonomy" id="433685"/>
    <lineage>
        <taxon>Eukaryota</taxon>
        <taxon>Metazoa</taxon>
        <taxon>Chordata</taxon>
        <taxon>Craniata</taxon>
        <taxon>Vertebrata</taxon>
        <taxon>Euteleostomi</taxon>
        <taxon>Actinopterygii</taxon>
        <taxon>Neopterygii</taxon>
        <taxon>Teleostei</taxon>
        <taxon>Neoteleostei</taxon>
        <taxon>Acanthomorphata</taxon>
        <taxon>Eupercaria</taxon>
        <taxon>Tetraodontiformes</taxon>
        <taxon>Tetradontoidea</taxon>
        <taxon>Tetraodontidae</taxon>
        <taxon>Takifugu</taxon>
    </lineage>
</organism>
<evidence type="ECO:0000313" key="5">
    <source>
        <dbReference type="EMBL" id="TNM86680.1"/>
    </source>
</evidence>
<dbReference type="Gene3D" id="1.10.510.10">
    <property type="entry name" value="Transferase(Phosphotransferase) domain 1"/>
    <property type="match status" value="1"/>
</dbReference>
<dbReference type="Pfam" id="PF07714">
    <property type="entry name" value="PK_Tyr_Ser-Thr"/>
    <property type="match status" value="2"/>
</dbReference>
<comment type="caution">
    <text evidence="5">The sequence shown here is derived from an EMBL/GenBank/DDBJ whole genome shotgun (WGS) entry which is preliminary data.</text>
</comment>
<dbReference type="GO" id="GO:0043235">
    <property type="term" value="C:receptor complex"/>
    <property type="evidence" value="ECO:0007669"/>
    <property type="project" value="TreeGrafter"/>
</dbReference>
<evidence type="ECO:0000256" key="3">
    <source>
        <dbReference type="ARBA" id="ARBA00023170"/>
    </source>
</evidence>
<proteinExistence type="predicted"/>
<accession>A0A4Z2B6W3</accession>
<dbReference type="Gene3D" id="3.30.200.20">
    <property type="entry name" value="Phosphorylase Kinase, domain 1"/>
    <property type="match status" value="1"/>
</dbReference>
<gene>
    <name evidence="5" type="ORF">fugu_006910</name>
</gene>
<keyword evidence="6" id="KW-1185">Reference proteome</keyword>
<protein>
    <recommendedName>
        <fullName evidence="4">Tyrosine-protein kinase catalytic domain-containing protein</fullName>
    </recommendedName>
</protein>
<dbReference type="PANTHER" id="PTHR24416">
    <property type="entry name" value="TYROSINE-PROTEIN KINASE RECEPTOR"/>
    <property type="match status" value="1"/>
</dbReference>
<dbReference type="SMART" id="SM00219">
    <property type="entry name" value="TyrKc"/>
    <property type="match status" value="1"/>
</dbReference>
<dbReference type="InterPro" id="IPR001245">
    <property type="entry name" value="Ser-Thr/Tyr_kinase_cat_dom"/>
</dbReference>
<keyword evidence="3" id="KW-0675">Receptor</keyword>
<evidence type="ECO:0000259" key="4">
    <source>
        <dbReference type="SMART" id="SM00219"/>
    </source>
</evidence>
<dbReference type="InterPro" id="IPR011009">
    <property type="entry name" value="Kinase-like_dom_sf"/>
</dbReference>
<dbReference type="GO" id="GO:0005886">
    <property type="term" value="C:plasma membrane"/>
    <property type="evidence" value="ECO:0007669"/>
    <property type="project" value="TreeGrafter"/>
</dbReference>